<dbReference type="GO" id="GO:0006629">
    <property type="term" value="P:lipid metabolic process"/>
    <property type="evidence" value="ECO:0007669"/>
    <property type="project" value="InterPro"/>
</dbReference>
<comment type="similarity">
    <text evidence="2">Belongs to the wax synthase family.</text>
</comment>
<feature type="region of interest" description="Disordered" evidence="7">
    <location>
        <begin position="126"/>
        <end position="158"/>
    </location>
</feature>
<evidence type="ECO:0000313" key="11">
    <source>
        <dbReference type="Proteomes" id="UP000799767"/>
    </source>
</evidence>
<organism evidence="10 11">
    <name type="scientific">Neohortaea acidophila</name>
    <dbReference type="NCBI Taxonomy" id="245834"/>
    <lineage>
        <taxon>Eukaryota</taxon>
        <taxon>Fungi</taxon>
        <taxon>Dikarya</taxon>
        <taxon>Ascomycota</taxon>
        <taxon>Pezizomycotina</taxon>
        <taxon>Dothideomycetes</taxon>
        <taxon>Dothideomycetidae</taxon>
        <taxon>Mycosphaerellales</taxon>
        <taxon>Teratosphaeriaceae</taxon>
        <taxon>Neohortaea</taxon>
    </lineage>
</organism>
<feature type="transmembrane region" description="Helical" evidence="8">
    <location>
        <begin position="235"/>
        <end position="258"/>
    </location>
</feature>
<feature type="transmembrane region" description="Helical" evidence="8">
    <location>
        <begin position="59"/>
        <end position="80"/>
    </location>
</feature>
<evidence type="ECO:0000256" key="5">
    <source>
        <dbReference type="ARBA" id="ARBA00022989"/>
    </source>
</evidence>
<proteinExistence type="inferred from homology"/>
<evidence type="ECO:0000256" key="1">
    <source>
        <dbReference type="ARBA" id="ARBA00004141"/>
    </source>
</evidence>
<evidence type="ECO:0000313" key="10">
    <source>
        <dbReference type="EMBL" id="KAF2484726.1"/>
    </source>
</evidence>
<keyword evidence="6 8" id="KW-0472">Membrane</keyword>
<dbReference type="InterPro" id="IPR044851">
    <property type="entry name" value="Wax_synthase"/>
</dbReference>
<sequence length="529" mass="59109">MLPPGLQSSREVTLYHDKLYYNLIDSGQAVPFVYPYAGLAAFLVLAYLLIDHRQSPTLAWLRFPAFGLLLGFQAWCVLYMRAKHPAAALGVGLLSAWGVLWVAAIMVVNDCQTDWVRLERGKATETNGVQKGGGLNDTMERSSNSTETHPKATAEGRELPSQIEWQSYPASFRDRIDWVADVFCNFRGVGWSWQTSGIPPPPQPIESTAAHTRLPEDGAITTSRTGIRRFNNKHALLKTTALKLLGGYFALDLIVTLMHRDPYFWGYAAPPYPPAPTYLPILVQTSPILTKSYRLTLGLMGLYTALSQAFALGPLFFCAVLGPARIGLRGESWMNPADMFGSYACVFDQGLAGWWGGWWHQTFRFGFETVGHRVLSALGIERKSKTGRTVALFVAFFLSGCVHAAGSYTQLGETRPLLGPMRFFLLQAVGILVQVWLTEYLHRMPGVRSSPRWVRRLANFVYVHVFLFWTGPLLLDDFTNGGCFLYEPVAFSPLRALGFGAKDDGWFCWWNGILFWRNGKHWSDTGIAA</sequence>
<evidence type="ECO:0000256" key="4">
    <source>
        <dbReference type="ARBA" id="ARBA00022692"/>
    </source>
</evidence>
<keyword evidence="5 8" id="KW-1133">Transmembrane helix</keyword>
<keyword evidence="11" id="KW-1185">Reference proteome</keyword>
<reference evidence="10" key="1">
    <citation type="journal article" date="2020" name="Stud. Mycol.">
        <title>101 Dothideomycetes genomes: a test case for predicting lifestyles and emergence of pathogens.</title>
        <authorList>
            <person name="Haridas S."/>
            <person name="Albert R."/>
            <person name="Binder M."/>
            <person name="Bloem J."/>
            <person name="Labutti K."/>
            <person name="Salamov A."/>
            <person name="Andreopoulos B."/>
            <person name="Baker S."/>
            <person name="Barry K."/>
            <person name="Bills G."/>
            <person name="Bluhm B."/>
            <person name="Cannon C."/>
            <person name="Castanera R."/>
            <person name="Culley D."/>
            <person name="Daum C."/>
            <person name="Ezra D."/>
            <person name="Gonzalez J."/>
            <person name="Henrissat B."/>
            <person name="Kuo A."/>
            <person name="Liang C."/>
            <person name="Lipzen A."/>
            <person name="Lutzoni F."/>
            <person name="Magnuson J."/>
            <person name="Mondo S."/>
            <person name="Nolan M."/>
            <person name="Ohm R."/>
            <person name="Pangilinan J."/>
            <person name="Park H.-J."/>
            <person name="Ramirez L."/>
            <person name="Alfaro M."/>
            <person name="Sun H."/>
            <person name="Tritt A."/>
            <person name="Yoshinaga Y."/>
            <person name="Zwiers L.-H."/>
            <person name="Turgeon B."/>
            <person name="Goodwin S."/>
            <person name="Spatafora J."/>
            <person name="Crous P."/>
            <person name="Grigoriev I."/>
        </authorList>
    </citation>
    <scope>NUCLEOTIDE SEQUENCE</scope>
    <source>
        <strain evidence="10">CBS 113389</strain>
    </source>
</reference>
<dbReference type="AlphaFoldDB" id="A0A6A6PY77"/>
<dbReference type="RefSeq" id="XP_033591295.1">
    <property type="nucleotide sequence ID" value="XM_033733422.1"/>
</dbReference>
<feature type="domain" description="Wax synthase" evidence="9">
    <location>
        <begin position="348"/>
        <end position="426"/>
    </location>
</feature>
<feature type="transmembrane region" description="Helical" evidence="8">
    <location>
        <begin position="390"/>
        <end position="411"/>
    </location>
</feature>
<evidence type="ECO:0000256" key="6">
    <source>
        <dbReference type="ARBA" id="ARBA00023136"/>
    </source>
</evidence>
<feature type="transmembrane region" description="Helical" evidence="8">
    <location>
        <begin position="457"/>
        <end position="475"/>
    </location>
</feature>
<dbReference type="EMBL" id="MU001634">
    <property type="protein sequence ID" value="KAF2484726.1"/>
    <property type="molecule type" value="Genomic_DNA"/>
</dbReference>
<dbReference type="GO" id="GO:0008374">
    <property type="term" value="F:O-acyltransferase activity"/>
    <property type="evidence" value="ECO:0007669"/>
    <property type="project" value="InterPro"/>
</dbReference>
<gene>
    <name evidence="10" type="ORF">BDY17DRAFT_296201</name>
</gene>
<keyword evidence="3 10" id="KW-0808">Transferase</keyword>
<evidence type="ECO:0000256" key="8">
    <source>
        <dbReference type="SAM" id="Phobius"/>
    </source>
</evidence>
<feature type="transmembrane region" description="Helical" evidence="8">
    <location>
        <begin position="302"/>
        <end position="324"/>
    </location>
</feature>
<evidence type="ECO:0000256" key="3">
    <source>
        <dbReference type="ARBA" id="ARBA00022679"/>
    </source>
</evidence>
<dbReference type="OrthoDB" id="2796277at2759"/>
<comment type="subcellular location">
    <subcellularLocation>
        <location evidence="1">Membrane</location>
        <topology evidence="1">Multi-pass membrane protein</topology>
    </subcellularLocation>
</comment>
<dbReference type="Pfam" id="PF13813">
    <property type="entry name" value="MBOAT_2"/>
    <property type="match status" value="1"/>
</dbReference>
<dbReference type="GeneID" id="54474424"/>
<feature type="transmembrane region" description="Helical" evidence="8">
    <location>
        <begin position="86"/>
        <end position="108"/>
    </location>
</feature>
<feature type="transmembrane region" description="Helical" evidence="8">
    <location>
        <begin position="417"/>
        <end position="437"/>
    </location>
</feature>
<dbReference type="PANTHER" id="PTHR31595">
    <property type="entry name" value="LONG-CHAIN-ALCOHOL O-FATTY-ACYLTRANSFERASE 3-RELATED"/>
    <property type="match status" value="1"/>
</dbReference>
<name>A0A6A6PY77_9PEZI</name>
<evidence type="ECO:0000256" key="2">
    <source>
        <dbReference type="ARBA" id="ARBA00007282"/>
    </source>
</evidence>
<feature type="compositionally biased region" description="Basic and acidic residues" evidence="7">
    <location>
        <begin position="148"/>
        <end position="158"/>
    </location>
</feature>
<dbReference type="Proteomes" id="UP000799767">
    <property type="component" value="Unassembled WGS sequence"/>
</dbReference>
<protein>
    <submittedName>
        <fullName evidence="10">Membrane bound O-acyl transferase family-domain-containing protein</fullName>
    </submittedName>
</protein>
<evidence type="ECO:0000256" key="7">
    <source>
        <dbReference type="SAM" id="MobiDB-lite"/>
    </source>
</evidence>
<accession>A0A6A6PY77</accession>
<evidence type="ECO:0000259" key="9">
    <source>
        <dbReference type="Pfam" id="PF13813"/>
    </source>
</evidence>
<dbReference type="PANTHER" id="PTHR31595:SF67">
    <property type="entry name" value="WAX SYNTHASE DOMAIN-CONTAINING PROTEIN"/>
    <property type="match status" value="1"/>
</dbReference>
<feature type="transmembrane region" description="Helical" evidence="8">
    <location>
        <begin position="32"/>
        <end position="50"/>
    </location>
</feature>
<dbReference type="InterPro" id="IPR032805">
    <property type="entry name" value="Wax_synthase_dom"/>
</dbReference>
<dbReference type="GO" id="GO:0016020">
    <property type="term" value="C:membrane"/>
    <property type="evidence" value="ECO:0007669"/>
    <property type="project" value="UniProtKB-SubCell"/>
</dbReference>
<keyword evidence="4 8" id="KW-0812">Transmembrane</keyword>